<dbReference type="GO" id="GO:0043022">
    <property type="term" value="F:ribosome binding"/>
    <property type="evidence" value="ECO:0007669"/>
    <property type="project" value="InterPro"/>
</dbReference>
<dbReference type="FunFam" id="2.30.30.30:FF:000007">
    <property type="entry name" value="Eukaryotic translation initiation factor 5A"/>
    <property type="match status" value="1"/>
</dbReference>
<dbReference type="InterPro" id="IPR048670">
    <property type="entry name" value="IF5A-like_N"/>
</dbReference>
<evidence type="ECO:0000259" key="8">
    <source>
        <dbReference type="SMART" id="SM01376"/>
    </source>
</evidence>
<dbReference type="Pfam" id="PF01287">
    <property type="entry name" value="eIF-5a"/>
    <property type="match status" value="1"/>
</dbReference>
<evidence type="ECO:0000256" key="7">
    <source>
        <dbReference type="ARBA" id="ARBA00023071"/>
    </source>
</evidence>
<dbReference type="InterPro" id="IPR019769">
    <property type="entry name" value="Trans_elong_IF5A_hypusine_site"/>
</dbReference>
<dbReference type="InterPro" id="IPR012340">
    <property type="entry name" value="NA-bd_OB-fold"/>
</dbReference>
<keyword evidence="10" id="KW-1185">Reference proteome</keyword>
<keyword evidence="5" id="KW-0694">RNA-binding</keyword>
<evidence type="ECO:0000256" key="2">
    <source>
        <dbReference type="ARBA" id="ARBA00006016"/>
    </source>
</evidence>
<evidence type="ECO:0000256" key="1">
    <source>
        <dbReference type="ARBA" id="ARBA00004496"/>
    </source>
</evidence>
<evidence type="ECO:0000313" key="9">
    <source>
        <dbReference type="EMBL" id="KNZ52228.1"/>
    </source>
</evidence>
<keyword evidence="4 9" id="KW-0251">Elongation factor</keyword>
<evidence type="ECO:0000256" key="3">
    <source>
        <dbReference type="ARBA" id="ARBA00022490"/>
    </source>
</evidence>
<dbReference type="SUPFAM" id="SSF50249">
    <property type="entry name" value="Nucleic acid-binding proteins"/>
    <property type="match status" value="1"/>
</dbReference>
<dbReference type="CDD" id="cd04468">
    <property type="entry name" value="S1_eIF5A"/>
    <property type="match status" value="1"/>
</dbReference>
<dbReference type="Proteomes" id="UP000037035">
    <property type="component" value="Unassembled WGS sequence"/>
</dbReference>
<dbReference type="SMART" id="SM01376">
    <property type="entry name" value="eIF-5a"/>
    <property type="match status" value="1"/>
</dbReference>
<dbReference type="GO" id="GO:0003723">
    <property type="term" value="F:RNA binding"/>
    <property type="evidence" value="ECO:0007669"/>
    <property type="project" value="UniProtKB-KW"/>
</dbReference>
<feature type="domain" description="Translation initiation factor 5A C-terminal" evidence="8">
    <location>
        <begin position="151"/>
        <end position="218"/>
    </location>
</feature>
<dbReference type="NCBIfam" id="TIGR00037">
    <property type="entry name" value="eIF_5A"/>
    <property type="match status" value="1"/>
</dbReference>
<gene>
    <name evidence="9" type="primary">eif5A</name>
    <name evidence="9" type="ORF">VP01_3642g2</name>
</gene>
<keyword evidence="6" id="KW-0648">Protein biosynthesis</keyword>
<dbReference type="Gene3D" id="2.40.50.140">
    <property type="entry name" value="Nucleic acid-binding proteins"/>
    <property type="match status" value="1"/>
</dbReference>
<comment type="subcellular location">
    <subcellularLocation>
        <location evidence="1">Cytoplasm</location>
    </subcellularLocation>
</comment>
<proteinExistence type="inferred from homology"/>
<dbReference type="FunFam" id="2.40.50.140:FF:000034">
    <property type="entry name" value="Eukaryotic translation initiation factor 5A"/>
    <property type="match status" value="1"/>
</dbReference>
<dbReference type="GO" id="GO:0045901">
    <property type="term" value="P:positive regulation of translational elongation"/>
    <property type="evidence" value="ECO:0007669"/>
    <property type="project" value="InterPro"/>
</dbReference>
<accession>A0A0L6UUL2</accession>
<evidence type="ECO:0000256" key="4">
    <source>
        <dbReference type="ARBA" id="ARBA00022768"/>
    </source>
</evidence>
<sequence length="233" mass="25177">MGGFGNKSWRSGERAARCALAGEELRVVRTPVGDVQATGHVVALWDTYVAALQVSASTKSALKKVSDDEQHNQTFEAAGAGASLTYPMQCSALRKNGHVVIKGRPCKIVDMSTSKTGKHGHAKVHLVGIDIFTSRKYEDISPSTHNMDVPNVSRTEYQLVNIEDGFLNLITTEGVAKDDVKVPEGELGDDIQAQFDAGKDLYCTITAAMGEEMCLAFKEAPKCQSKITCTCHQ</sequence>
<name>A0A0L6UUL2_9BASI</name>
<dbReference type="PROSITE" id="PS00302">
    <property type="entry name" value="IF5A_HYPUSINE"/>
    <property type="match status" value="1"/>
</dbReference>
<organism evidence="9 10">
    <name type="scientific">Puccinia sorghi</name>
    <dbReference type="NCBI Taxonomy" id="27349"/>
    <lineage>
        <taxon>Eukaryota</taxon>
        <taxon>Fungi</taxon>
        <taxon>Dikarya</taxon>
        <taxon>Basidiomycota</taxon>
        <taxon>Pucciniomycotina</taxon>
        <taxon>Pucciniomycetes</taxon>
        <taxon>Pucciniales</taxon>
        <taxon>Pucciniaceae</taxon>
        <taxon>Puccinia</taxon>
    </lineage>
</organism>
<dbReference type="Gene3D" id="2.30.30.30">
    <property type="match status" value="1"/>
</dbReference>
<protein>
    <submittedName>
        <fullName evidence="9">Translation elongation factor IF5A</fullName>
    </submittedName>
</protein>
<dbReference type="SUPFAM" id="SSF50104">
    <property type="entry name" value="Translation proteins SH3-like domain"/>
    <property type="match status" value="1"/>
</dbReference>
<keyword evidence="3" id="KW-0963">Cytoplasm</keyword>
<dbReference type="Pfam" id="PF21485">
    <property type="entry name" value="IF5A-like_N"/>
    <property type="match status" value="1"/>
</dbReference>
<evidence type="ECO:0000256" key="5">
    <source>
        <dbReference type="ARBA" id="ARBA00022884"/>
    </source>
</evidence>
<dbReference type="GO" id="GO:0006452">
    <property type="term" value="P:translational frameshifting"/>
    <property type="evidence" value="ECO:0007669"/>
    <property type="project" value="UniProtKB-ARBA"/>
</dbReference>
<evidence type="ECO:0000313" key="10">
    <source>
        <dbReference type="Proteomes" id="UP000037035"/>
    </source>
</evidence>
<dbReference type="AlphaFoldDB" id="A0A0L6UUL2"/>
<dbReference type="STRING" id="27349.A0A0L6UUL2"/>
<comment type="similarity">
    <text evidence="2">Belongs to the eIF-5A family.</text>
</comment>
<dbReference type="OrthoDB" id="9975114at2759"/>
<dbReference type="PANTHER" id="PTHR11673">
    <property type="entry name" value="TRANSLATION INITIATION FACTOR 5A FAMILY MEMBER"/>
    <property type="match status" value="1"/>
</dbReference>
<dbReference type="VEuPathDB" id="FungiDB:VP01_3642g2"/>
<dbReference type="InterPro" id="IPR008991">
    <property type="entry name" value="Translation_prot_SH3-like_sf"/>
</dbReference>
<dbReference type="GO" id="GO:0005737">
    <property type="term" value="C:cytoplasm"/>
    <property type="evidence" value="ECO:0007669"/>
    <property type="project" value="UniProtKB-SubCell"/>
</dbReference>
<dbReference type="GO" id="GO:0045905">
    <property type="term" value="P:positive regulation of translational termination"/>
    <property type="evidence" value="ECO:0007669"/>
    <property type="project" value="InterPro"/>
</dbReference>
<dbReference type="GO" id="GO:0003746">
    <property type="term" value="F:translation elongation factor activity"/>
    <property type="evidence" value="ECO:0007669"/>
    <property type="project" value="UniProtKB-KW"/>
</dbReference>
<dbReference type="InterPro" id="IPR020189">
    <property type="entry name" value="IF5A_C"/>
</dbReference>
<keyword evidence="7" id="KW-0385">Hypusine</keyword>
<comment type="caution">
    <text evidence="9">The sequence shown here is derived from an EMBL/GenBank/DDBJ whole genome shotgun (WGS) entry which is preliminary data.</text>
</comment>
<reference evidence="9 10" key="1">
    <citation type="submission" date="2015-08" db="EMBL/GenBank/DDBJ databases">
        <title>Next Generation Sequencing and Analysis of the Genome of Puccinia sorghi L Schw, the Causal Agent of Maize Common Rust.</title>
        <authorList>
            <person name="Rochi L."/>
            <person name="Burguener G."/>
            <person name="Darino M."/>
            <person name="Turjanski A."/>
            <person name="Kreff E."/>
            <person name="Dieguez M.J."/>
            <person name="Sacco F."/>
        </authorList>
    </citation>
    <scope>NUCLEOTIDE SEQUENCE [LARGE SCALE GENOMIC DNA]</scope>
    <source>
        <strain evidence="9 10">RO10H11247</strain>
    </source>
</reference>
<evidence type="ECO:0000256" key="6">
    <source>
        <dbReference type="ARBA" id="ARBA00022917"/>
    </source>
</evidence>
<dbReference type="InterPro" id="IPR001884">
    <property type="entry name" value="IF5A-like"/>
</dbReference>
<dbReference type="InterPro" id="IPR014722">
    <property type="entry name" value="Rib_uL2_dom2"/>
</dbReference>
<dbReference type="EMBL" id="LAVV01008660">
    <property type="protein sequence ID" value="KNZ52228.1"/>
    <property type="molecule type" value="Genomic_DNA"/>
</dbReference>